<dbReference type="PANTHER" id="PTHR36842">
    <property type="entry name" value="PROTEIN TOLB HOMOLOG"/>
    <property type="match status" value="1"/>
</dbReference>
<dbReference type="InterPro" id="IPR036388">
    <property type="entry name" value="WH-like_DNA-bd_sf"/>
</dbReference>
<keyword evidence="6" id="KW-1185">Reference proteome</keyword>
<dbReference type="Gene3D" id="1.10.10.10">
    <property type="entry name" value="Winged helix-like DNA-binding domain superfamily/Winged helix DNA-binding domain"/>
    <property type="match status" value="1"/>
</dbReference>
<dbReference type="SMART" id="SM00862">
    <property type="entry name" value="Trans_reg_C"/>
    <property type="match status" value="1"/>
</dbReference>
<feature type="domain" description="OmpR/PhoB-type" evidence="4">
    <location>
        <begin position="4"/>
        <end position="103"/>
    </location>
</feature>
<sequence length="706" mass="81025">MNQCPSFYIGEFEILPLESAIIDGDQKKQTTQPKFIEVLCYLAQNYPRVVPREELIEHIWDNNDYVGEKALTNAVWHLRQLFKKYQDDEVIETIRKVGYRLLIEPKYQTGHNSESNPNFSLPSAPSRSFLQKYSLALTLCLVVFIVGYIWQHHDVSHTKDNHVQLSTVTKKPGTELFPSPSPDGRFVAYQWSSNTGDINLFLKDVSQPELTAKQLTFDDDIEGYSVWSNDGQSLFFARKSKSKQYCHIIELAIFENRERKIADCPRSGGYYYIDISPDGETLAFHGRSSNATQSGIYFISLTKENAEPIRFSCDSDCNYKERDFAFSPDGKSIAVTRRTNRFSENIFLIDIESKIAKQLTYGEEDIVGLSWQADGQTLIYATQRADVRQGYKLNLERLTTTPLAIEGFSYPAIARSAGDIFFHQRKENYGIVQFRYDQKIARMPTPIIQSEFSHLYAHYSKANDQLVYVSNESGFYELWLSDTNGKHREKLTQLNRTIRYPRWSHKGHKIAFLAPTKDEQSETLFILDLATKRIEKISSAFSKFNRPTWTLDDNSIISAATHNNATNLYMFDLANESHKQLTTDNGRFGMMISDNIMLYTKLKKGLWQKNILQDDDSAIEVIPGTLFNTLYTWDHFNNAVFFNQKHQTTYQLTQFNFATKTATPLLESPKQNNSSSGVLSIVPANNSVILTLSQYPQADIKKLSQK</sequence>
<dbReference type="Pfam" id="PF07676">
    <property type="entry name" value="PD40"/>
    <property type="match status" value="3"/>
</dbReference>
<organism evidence="5 6">
    <name type="scientific">Thalassotalea eurytherma</name>
    <dbReference type="NCBI Taxonomy" id="1144278"/>
    <lineage>
        <taxon>Bacteria</taxon>
        <taxon>Pseudomonadati</taxon>
        <taxon>Pseudomonadota</taxon>
        <taxon>Gammaproteobacteria</taxon>
        <taxon>Alteromonadales</taxon>
        <taxon>Colwelliaceae</taxon>
        <taxon>Thalassotalea</taxon>
    </lineage>
</organism>
<protein>
    <submittedName>
        <fullName evidence="5">Transcriptional regulator</fullName>
    </submittedName>
</protein>
<proteinExistence type="inferred from homology"/>
<comment type="caution">
    <text evidence="5">The sequence shown here is derived from an EMBL/GenBank/DDBJ whole genome shotgun (WGS) entry which is preliminary data.</text>
</comment>
<dbReference type="PROSITE" id="PS51755">
    <property type="entry name" value="OMPR_PHOB"/>
    <property type="match status" value="1"/>
</dbReference>
<keyword evidence="2 3" id="KW-0238">DNA-binding</keyword>
<dbReference type="SUPFAM" id="SSF82171">
    <property type="entry name" value="DPP6 N-terminal domain-like"/>
    <property type="match status" value="1"/>
</dbReference>
<dbReference type="Gene3D" id="2.120.10.30">
    <property type="entry name" value="TolB, C-terminal domain"/>
    <property type="match status" value="2"/>
</dbReference>
<dbReference type="InterPro" id="IPR011659">
    <property type="entry name" value="WD40"/>
</dbReference>
<dbReference type="SUPFAM" id="SSF46894">
    <property type="entry name" value="C-terminal effector domain of the bipartite response regulators"/>
    <property type="match status" value="1"/>
</dbReference>
<evidence type="ECO:0000256" key="2">
    <source>
        <dbReference type="ARBA" id="ARBA00023125"/>
    </source>
</evidence>
<evidence type="ECO:0000256" key="1">
    <source>
        <dbReference type="ARBA" id="ARBA00009820"/>
    </source>
</evidence>
<evidence type="ECO:0000313" key="6">
    <source>
        <dbReference type="Proteomes" id="UP001157133"/>
    </source>
</evidence>
<dbReference type="Pfam" id="PF00486">
    <property type="entry name" value="Trans_reg_C"/>
    <property type="match status" value="1"/>
</dbReference>
<evidence type="ECO:0000313" key="5">
    <source>
        <dbReference type="EMBL" id="GLX81866.1"/>
    </source>
</evidence>
<dbReference type="InterPro" id="IPR011042">
    <property type="entry name" value="6-blade_b-propeller_TolB-like"/>
</dbReference>
<dbReference type="InterPro" id="IPR001867">
    <property type="entry name" value="OmpR/PhoB-type_DNA-bd"/>
</dbReference>
<dbReference type="PANTHER" id="PTHR36842:SF1">
    <property type="entry name" value="PROTEIN TOLB"/>
    <property type="match status" value="1"/>
</dbReference>
<gene>
    <name evidence="5" type="ORF">theurythT_13180</name>
</gene>
<evidence type="ECO:0000259" key="4">
    <source>
        <dbReference type="PROSITE" id="PS51755"/>
    </source>
</evidence>
<accession>A0ABQ6H0Y8</accession>
<dbReference type="RefSeq" id="WP_284207212.1">
    <property type="nucleotide sequence ID" value="NZ_BSSU01000006.1"/>
</dbReference>
<feature type="DNA-binding region" description="OmpR/PhoB-type" evidence="3">
    <location>
        <begin position="4"/>
        <end position="103"/>
    </location>
</feature>
<dbReference type="CDD" id="cd00383">
    <property type="entry name" value="trans_reg_C"/>
    <property type="match status" value="1"/>
</dbReference>
<dbReference type="Gene3D" id="2.120.10.60">
    <property type="entry name" value="Tricorn protease N-terminal domain"/>
    <property type="match status" value="1"/>
</dbReference>
<dbReference type="Proteomes" id="UP001157133">
    <property type="component" value="Unassembled WGS sequence"/>
</dbReference>
<comment type="similarity">
    <text evidence="1">Belongs to the TolB family.</text>
</comment>
<dbReference type="EMBL" id="BSSU01000006">
    <property type="protein sequence ID" value="GLX81866.1"/>
    <property type="molecule type" value="Genomic_DNA"/>
</dbReference>
<reference evidence="5 6" key="1">
    <citation type="submission" date="2023-03" db="EMBL/GenBank/DDBJ databases">
        <title>Draft genome sequence of Thalassotalea eurytherma JCM 18482T.</title>
        <authorList>
            <person name="Sawabe T."/>
        </authorList>
    </citation>
    <scope>NUCLEOTIDE SEQUENCE [LARGE SCALE GENOMIC DNA]</scope>
    <source>
        <strain evidence="5 6">JCM 18482</strain>
    </source>
</reference>
<name>A0ABQ6H0Y8_9GAMM</name>
<evidence type="ECO:0000256" key="3">
    <source>
        <dbReference type="PROSITE-ProRule" id="PRU01091"/>
    </source>
</evidence>
<dbReference type="InterPro" id="IPR016032">
    <property type="entry name" value="Sig_transdc_resp-reg_C-effctor"/>
</dbReference>